<gene>
    <name evidence="1" type="ORF">COLO4_28557</name>
</gene>
<dbReference type="AlphaFoldDB" id="A0A1R3HK12"/>
<proteinExistence type="predicted"/>
<name>A0A1R3HK12_9ROSI</name>
<evidence type="ECO:0000313" key="2">
    <source>
        <dbReference type="Proteomes" id="UP000187203"/>
    </source>
</evidence>
<accession>A0A1R3HK12</accession>
<dbReference type="EMBL" id="AWUE01019960">
    <property type="protein sequence ID" value="OMO70650.1"/>
    <property type="molecule type" value="Genomic_DNA"/>
</dbReference>
<sequence>MDKEENYSFAVFGAKLALNQIRLAKRSTHHLKAHVPEVHLGNNLNRLKEIDEKEKN</sequence>
<organism evidence="1 2">
    <name type="scientific">Corchorus olitorius</name>
    <dbReference type="NCBI Taxonomy" id="93759"/>
    <lineage>
        <taxon>Eukaryota</taxon>
        <taxon>Viridiplantae</taxon>
        <taxon>Streptophyta</taxon>
        <taxon>Embryophyta</taxon>
        <taxon>Tracheophyta</taxon>
        <taxon>Spermatophyta</taxon>
        <taxon>Magnoliopsida</taxon>
        <taxon>eudicotyledons</taxon>
        <taxon>Gunneridae</taxon>
        <taxon>Pentapetalae</taxon>
        <taxon>rosids</taxon>
        <taxon>malvids</taxon>
        <taxon>Malvales</taxon>
        <taxon>Malvaceae</taxon>
        <taxon>Grewioideae</taxon>
        <taxon>Apeibeae</taxon>
        <taxon>Corchorus</taxon>
    </lineage>
</organism>
<reference evidence="2" key="1">
    <citation type="submission" date="2013-09" db="EMBL/GenBank/DDBJ databases">
        <title>Corchorus olitorius genome sequencing.</title>
        <authorList>
            <person name="Alam M."/>
            <person name="Haque M.S."/>
            <person name="Islam M.S."/>
            <person name="Emdad E.M."/>
            <person name="Islam M.M."/>
            <person name="Ahmed B."/>
            <person name="Halim A."/>
            <person name="Hossen Q.M.M."/>
            <person name="Hossain M.Z."/>
            <person name="Ahmed R."/>
            <person name="Khan M.M."/>
            <person name="Islam R."/>
            <person name="Rashid M.M."/>
            <person name="Khan S.A."/>
            <person name="Rahman M.S."/>
            <person name="Alam M."/>
            <person name="Yahiya A.S."/>
            <person name="Khan M.S."/>
            <person name="Azam M.S."/>
            <person name="Haque T."/>
            <person name="Lashkar M.Z.H."/>
            <person name="Akhand A.I."/>
            <person name="Morshed G."/>
            <person name="Roy S."/>
            <person name="Uddin K.S."/>
            <person name="Rabeya T."/>
            <person name="Hossain A.S."/>
            <person name="Chowdhury A."/>
            <person name="Snigdha A.R."/>
            <person name="Mortoza M.S."/>
            <person name="Matin S.A."/>
            <person name="Hoque S.M.E."/>
            <person name="Islam M.K."/>
            <person name="Roy D.K."/>
            <person name="Haider R."/>
            <person name="Moosa M.M."/>
            <person name="Elias S.M."/>
            <person name="Hasan A.M."/>
            <person name="Jahan S."/>
            <person name="Shafiuddin M."/>
            <person name="Mahmood N."/>
            <person name="Shommy N.S."/>
        </authorList>
    </citation>
    <scope>NUCLEOTIDE SEQUENCE [LARGE SCALE GENOMIC DNA]</scope>
    <source>
        <strain evidence="2">cv. O-4</strain>
    </source>
</reference>
<protein>
    <submittedName>
        <fullName evidence="1">Transcription factor-like protein</fullName>
    </submittedName>
</protein>
<keyword evidence="2" id="KW-1185">Reference proteome</keyword>
<dbReference type="Proteomes" id="UP000187203">
    <property type="component" value="Unassembled WGS sequence"/>
</dbReference>
<evidence type="ECO:0000313" key="1">
    <source>
        <dbReference type="EMBL" id="OMO70650.1"/>
    </source>
</evidence>
<comment type="caution">
    <text evidence="1">The sequence shown here is derived from an EMBL/GenBank/DDBJ whole genome shotgun (WGS) entry which is preliminary data.</text>
</comment>